<gene>
    <name evidence="2" type="ORF">S03H2_01487</name>
</gene>
<feature type="region of interest" description="Disordered" evidence="1">
    <location>
        <begin position="1"/>
        <end position="54"/>
    </location>
</feature>
<reference evidence="2" key="1">
    <citation type="journal article" date="2014" name="Front. Microbiol.">
        <title>High frequency of phylogenetically diverse reductive dehalogenase-homologous genes in deep subseafloor sedimentary metagenomes.</title>
        <authorList>
            <person name="Kawai M."/>
            <person name="Futagami T."/>
            <person name="Toyoda A."/>
            <person name="Takaki Y."/>
            <person name="Nishi S."/>
            <person name="Hori S."/>
            <person name="Arai W."/>
            <person name="Tsubouchi T."/>
            <person name="Morono Y."/>
            <person name="Uchiyama I."/>
            <person name="Ito T."/>
            <person name="Fujiyama A."/>
            <person name="Inagaki F."/>
            <person name="Takami H."/>
        </authorList>
    </citation>
    <scope>NUCLEOTIDE SEQUENCE</scope>
    <source>
        <strain evidence="2">Expedition CK06-06</strain>
    </source>
</reference>
<comment type="caution">
    <text evidence="2">The sequence shown here is derived from an EMBL/GenBank/DDBJ whole genome shotgun (WGS) entry which is preliminary data.</text>
</comment>
<evidence type="ECO:0000256" key="1">
    <source>
        <dbReference type="SAM" id="MobiDB-lite"/>
    </source>
</evidence>
<organism evidence="2">
    <name type="scientific">marine sediment metagenome</name>
    <dbReference type="NCBI Taxonomy" id="412755"/>
    <lineage>
        <taxon>unclassified sequences</taxon>
        <taxon>metagenomes</taxon>
        <taxon>ecological metagenomes</taxon>
    </lineage>
</organism>
<protein>
    <submittedName>
        <fullName evidence="2">Uncharacterized protein</fullName>
    </submittedName>
</protein>
<proteinExistence type="predicted"/>
<sequence length="54" mass="5648">MANSAPVGSSGPTGQAEGKGHRAWRIAQEQRAERKGHGARRMAHSAKGMHSSAP</sequence>
<feature type="compositionally biased region" description="Polar residues" evidence="1">
    <location>
        <begin position="1"/>
        <end position="13"/>
    </location>
</feature>
<evidence type="ECO:0000313" key="2">
    <source>
        <dbReference type="EMBL" id="GAH20673.1"/>
    </source>
</evidence>
<name>X1FIR9_9ZZZZ</name>
<accession>X1FIR9</accession>
<dbReference type="EMBL" id="BARU01000438">
    <property type="protein sequence ID" value="GAH20673.1"/>
    <property type="molecule type" value="Genomic_DNA"/>
</dbReference>
<dbReference type="AlphaFoldDB" id="X1FIR9"/>